<dbReference type="AlphaFoldDB" id="A0AAN8Y9N2"/>
<comment type="caution">
    <text evidence="1">The sequence shown here is derived from an EMBL/GenBank/DDBJ whole genome shotgun (WGS) entry which is preliminary data.</text>
</comment>
<name>A0AAN8Y9N2_SOLBU</name>
<proteinExistence type="predicted"/>
<accession>A0AAN8Y9N2</accession>
<dbReference type="Proteomes" id="UP001371456">
    <property type="component" value="Unassembled WGS sequence"/>
</dbReference>
<protein>
    <submittedName>
        <fullName evidence="1">Uncharacterized protein</fullName>
    </submittedName>
</protein>
<sequence length="83" mass="9887">MFLKMHFTRCREAVNFKFELATLRTIVGTREEVDVTPYPMVKRIEEKYHTLHLVRFYEVVQLEFEIATLEANAETKQKDGGRH</sequence>
<organism evidence="1 2">
    <name type="scientific">Solanum bulbocastanum</name>
    <name type="common">Wild potato</name>
    <dbReference type="NCBI Taxonomy" id="147425"/>
    <lineage>
        <taxon>Eukaryota</taxon>
        <taxon>Viridiplantae</taxon>
        <taxon>Streptophyta</taxon>
        <taxon>Embryophyta</taxon>
        <taxon>Tracheophyta</taxon>
        <taxon>Spermatophyta</taxon>
        <taxon>Magnoliopsida</taxon>
        <taxon>eudicotyledons</taxon>
        <taxon>Gunneridae</taxon>
        <taxon>Pentapetalae</taxon>
        <taxon>asterids</taxon>
        <taxon>lamiids</taxon>
        <taxon>Solanales</taxon>
        <taxon>Solanaceae</taxon>
        <taxon>Solanoideae</taxon>
        <taxon>Solaneae</taxon>
        <taxon>Solanum</taxon>
    </lineage>
</organism>
<keyword evidence="2" id="KW-1185">Reference proteome</keyword>
<evidence type="ECO:0000313" key="1">
    <source>
        <dbReference type="EMBL" id="KAK6784482.1"/>
    </source>
</evidence>
<reference evidence="1 2" key="1">
    <citation type="submission" date="2024-02" db="EMBL/GenBank/DDBJ databases">
        <title>de novo genome assembly of Solanum bulbocastanum strain 11H21.</title>
        <authorList>
            <person name="Hosaka A.J."/>
        </authorList>
    </citation>
    <scope>NUCLEOTIDE SEQUENCE [LARGE SCALE GENOMIC DNA]</scope>
    <source>
        <tissue evidence="1">Young leaves</tissue>
    </source>
</reference>
<gene>
    <name evidence="1" type="ORF">RDI58_017937</name>
</gene>
<dbReference type="EMBL" id="JBANQN010000007">
    <property type="protein sequence ID" value="KAK6784482.1"/>
    <property type="molecule type" value="Genomic_DNA"/>
</dbReference>
<evidence type="ECO:0000313" key="2">
    <source>
        <dbReference type="Proteomes" id="UP001371456"/>
    </source>
</evidence>